<dbReference type="InterPro" id="IPR003280">
    <property type="entry name" value="2pore_dom_K_chnl"/>
</dbReference>
<keyword evidence="7 8" id="KW-0407">Ion channel</keyword>
<dbReference type="InterPro" id="IPR013099">
    <property type="entry name" value="K_chnl_dom"/>
</dbReference>
<keyword evidence="2 8" id="KW-0813">Transport</keyword>
<sequence length="1060" mass="121021">MSDSDNQDDEEVQLSLKIPKITAECESQTAGKLVSTSPEIRCEDMDIGEEKQGMSLRKRRNLSKNRGQAARQREKTPEPGRTLKPHEDTPTSDDEDFFKPQRNSREIEADNTYKEMKRLVQEKANVKDPVYDLDTDQLLEQRAMAAMERRRRSISPFAIPDKEELANLLERKGSFIDPTNKLLSTNYALTPKDEDSSRRNSLTIEPPKETKHTLSTPSPSPKESYLPPALPTTPKKLDEIVYPDEKKPEEVAKKPKTPVKNESIFTFDDKDVKQITKATTPKPETPAAELVTKVIQIERTPSKKMIPEKKPNVEVRERIVRTPSRRMSTDIKPIIVKQPPTKPKEPKEETQSRPPPIKPARSKSASRFGNKTSESEMSEDQQNAKIEVTKRRTVPAPRRYTRNKMSPKVNRSQSVHRYEETRPVEKTGTGMSQTSREIIELMQKARARSLSMPKEDPRTPPEYKPAKVLKTPNKTPTTLRQSRGMSCPKTIQIISEKEILAGLVKSKTTNLEKQSRQSSGYIDASQSEYTSSCYSSSPSENEYDFDLSVRTAELTHKLNVLSQENDRREMMTGIILAPEDNATPHTERGEPKSVLRKRSLIDSKTSAKKENKERAPERKVKRKSLEERNIKVVRSRWKLIANWQQFKQEQKIHCVQIKNYRNKCICDILILVIMCGLGGMMFKTLEGSFENAYKCSTRNVKRDFIENLWRGSHSLREEDWKSMARKKLYEFEDQLHTAHEAGVTSYSGQRSWNFMNSFVYCLTLVTTVGYGHIAPKTTYGRVATIVYATIGIPLFLILLADFGKLFTRIIKFFWAFIRRFYYTRSCRKVRRTAPVQEVMKGLNIVYDVVRRPSQIFSEEDIEESPNGVPPPVERKSSDVPPPLPPKPGTLPRDLDLETDIETPAPSVFEIDDEFNLPISVAVFILLVYIIIGAFVYSLWEKWNFFESFYFIFISISTIGLGDLVPDHPMFMMASILYLVFGFALTSMFINVVQLKLSNTFKQASAKLGATIGLKVAEEDGSLVPITPPATEIVPVHKPKTVTEIEDTKSKDTDDNDTKNR</sequence>
<feature type="compositionally biased region" description="Polar residues" evidence="9">
    <location>
        <begin position="25"/>
        <end position="38"/>
    </location>
</feature>
<feature type="compositionally biased region" description="Basic and acidic residues" evidence="9">
    <location>
        <begin position="453"/>
        <end position="465"/>
    </location>
</feature>
<feature type="compositionally biased region" description="Basic and acidic residues" evidence="9">
    <location>
        <begin position="305"/>
        <end position="320"/>
    </location>
</feature>
<dbReference type="SUPFAM" id="SSF81324">
    <property type="entry name" value="Voltage-gated potassium channels"/>
    <property type="match status" value="2"/>
</dbReference>
<feature type="region of interest" description="Disordered" evidence="9">
    <location>
        <begin position="1036"/>
        <end position="1060"/>
    </location>
</feature>
<evidence type="ECO:0000313" key="13">
    <source>
        <dbReference type="Proteomes" id="UP001154114"/>
    </source>
</evidence>
<keyword evidence="5 8" id="KW-0406">Ion transport</keyword>
<feature type="region of interest" description="Disordered" evidence="9">
    <location>
        <begin position="301"/>
        <end position="434"/>
    </location>
</feature>
<feature type="region of interest" description="Disordered" evidence="9">
    <location>
        <begin position="510"/>
        <end position="537"/>
    </location>
</feature>
<feature type="compositionally biased region" description="Basic and acidic residues" evidence="9">
    <location>
        <begin position="342"/>
        <end position="351"/>
    </location>
</feature>
<dbReference type="PRINTS" id="PR01333">
    <property type="entry name" value="2POREKCHANEL"/>
</dbReference>
<feature type="domain" description="Potassium channel" evidence="11">
    <location>
        <begin position="749"/>
        <end position="807"/>
    </location>
</feature>
<feature type="compositionally biased region" description="Polar residues" evidence="9">
    <location>
        <begin position="510"/>
        <end position="520"/>
    </location>
</feature>
<evidence type="ECO:0000256" key="10">
    <source>
        <dbReference type="SAM" id="Phobius"/>
    </source>
</evidence>
<evidence type="ECO:0000256" key="2">
    <source>
        <dbReference type="ARBA" id="ARBA00022448"/>
    </source>
</evidence>
<name>A0A9P0BVJ8_CHRIL</name>
<dbReference type="OrthoDB" id="297496at2759"/>
<feature type="transmembrane region" description="Helical" evidence="10">
    <location>
        <begin position="779"/>
        <end position="798"/>
    </location>
</feature>
<feature type="compositionally biased region" description="Basic and acidic residues" evidence="9">
    <location>
        <begin position="97"/>
        <end position="110"/>
    </location>
</feature>
<dbReference type="Proteomes" id="UP001154114">
    <property type="component" value="Chromosome 24"/>
</dbReference>
<dbReference type="AlphaFoldDB" id="A0A9P0BVJ8"/>
<feature type="transmembrane region" description="Helical" evidence="10">
    <location>
        <begin position="754"/>
        <end position="773"/>
    </location>
</feature>
<evidence type="ECO:0000256" key="9">
    <source>
        <dbReference type="SAM" id="MobiDB-lite"/>
    </source>
</evidence>
<dbReference type="GO" id="GO:0030322">
    <property type="term" value="P:stabilization of membrane potential"/>
    <property type="evidence" value="ECO:0007669"/>
    <property type="project" value="TreeGrafter"/>
</dbReference>
<keyword evidence="6 10" id="KW-0472">Membrane</keyword>
<feature type="compositionally biased region" description="Polar residues" evidence="9">
    <location>
        <begin position="472"/>
        <end position="484"/>
    </location>
</feature>
<evidence type="ECO:0000313" key="12">
    <source>
        <dbReference type="EMBL" id="CAH0597737.1"/>
    </source>
</evidence>
<keyword evidence="13" id="KW-1185">Reference proteome</keyword>
<dbReference type="GO" id="GO:0005886">
    <property type="term" value="C:plasma membrane"/>
    <property type="evidence" value="ECO:0007669"/>
    <property type="project" value="TreeGrafter"/>
</dbReference>
<evidence type="ECO:0000256" key="3">
    <source>
        <dbReference type="ARBA" id="ARBA00022692"/>
    </source>
</evidence>
<feature type="region of interest" description="Disordered" evidence="9">
    <location>
        <begin position="449"/>
        <end position="485"/>
    </location>
</feature>
<accession>A0A9P0BVJ8</accession>
<evidence type="ECO:0000256" key="8">
    <source>
        <dbReference type="RuleBase" id="RU003857"/>
    </source>
</evidence>
<dbReference type="Gene3D" id="1.10.287.70">
    <property type="match status" value="1"/>
</dbReference>
<organism evidence="12 13">
    <name type="scientific">Chrysodeixis includens</name>
    <name type="common">Soybean looper</name>
    <name type="synonym">Pseudoplusia includens</name>
    <dbReference type="NCBI Taxonomy" id="689277"/>
    <lineage>
        <taxon>Eukaryota</taxon>
        <taxon>Metazoa</taxon>
        <taxon>Ecdysozoa</taxon>
        <taxon>Arthropoda</taxon>
        <taxon>Hexapoda</taxon>
        <taxon>Insecta</taxon>
        <taxon>Pterygota</taxon>
        <taxon>Neoptera</taxon>
        <taxon>Endopterygota</taxon>
        <taxon>Lepidoptera</taxon>
        <taxon>Glossata</taxon>
        <taxon>Ditrysia</taxon>
        <taxon>Noctuoidea</taxon>
        <taxon>Noctuidae</taxon>
        <taxon>Plusiinae</taxon>
        <taxon>Chrysodeixis</taxon>
    </lineage>
</organism>
<evidence type="ECO:0000256" key="6">
    <source>
        <dbReference type="ARBA" id="ARBA00023136"/>
    </source>
</evidence>
<feature type="domain" description="Potassium channel" evidence="11">
    <location>
        <begin position="924"/>
        <end position="994"/>
    </location>
</feature>
<comment type="similarity">
    <text evidence="8">Belongs to the two pore domain potassium channel (TC 1.A.1.8) family.</text>
</comment>
<dbReference type="GO" id="GO:0015271">
    <property type="term" value="F:outward rectifier potassium channel activity"/>
    <property type="evidence" value="ECO:0007669"/>
    <property type="project" value="TreeGrafter"/>
</dbReference>
<dbReference type="Pfam" id="PF07885">
    <property type="entry name" value="Ion_trans_2"/>
    <property type="match status" value="2"/>
</dbReference>
<gene>
    <name evidence="12" type="ORF">CINC_LOCUS7823</name>
</gene>
<keyword evidence="3 8" id="KW-0812">Transmembrane</keyword>
<evidence type="ECO:0000256" key="4">
    <source>
        <dbReference type="ARBA" id="ARBA00022989"/>
    </source>
</evidence>
<evidence type="ECO:0000256" key="5">
    <source>
        <dbReference type="ARBA" id="ARBA00023065"/>
    </source>
</evidence>
<dbReference type="PANTHER" id="PTHR11003:SF335">
    <property type="entry name" value="POTASSIUM CHANNEL DOMAIN-CONTAINING PROTEIN"/>
    <property type="match status" value="1"/>
</dbReference>
<feature type="region of interest" description="Disordered" evidence="9">
    <location>
        <begin position="187"/>
        <end position="237"/>
    </location>
</feature>
<feature type="region of interest" description="Disordered" evidence="9">
    <location>
        <begin position="25"/>
        <end position="110"/>
    </location>
</feature>
<feature type="compositionally biased region" description="Acidic residues" evidence="9">
    <location>
        <begin position="1"/>
        <end position="12"/>
    </location>
</feature>
<feature type="compositionally biased region" description="Basic and acidic residues" evidence="9">
    <location>
        <begin position="416"/>
        <end position="425"/>
    </location>
</feature>
<dbReference type="EMBL" id="LR824027">
    <property type="protein sequence ID" value="CAH0597737.1"/>
    <property type="molecule type" value="Genomic_DNA"/>
</dbReference>
<feature type="compositionally biased region" description="Basic and acidic residues" evidence="9">
    <location>
        <begin position="1040"/>
        <end position="1060"/>
    </location>
</feature>
<reference evidence="12" key="1">
    <citation type="submission" date="2021-12" db="EMBL/GenBank/DDBJ databases">
        <authorList>
            <person name="King R."/>
        </authorList>
    </citation>
    <scope>NUCLEOTIDE SEQUENCE</scope>
</reference>
<feature type="region of interest" description="Disordered" evidence="9">
    <location>
        <begin position="1"/>
        <end position="20"/>
    </location>
</feature>
<comment type="subcellular location">
    <subcellularLocation>
        <location evidence="1">Membrane</location>
        <topology evidence="1">Multi-pass membrane protein</topology>
    </subcellularLocation>
</comment>
<feature type="transmembrane region" description="Helical" evidence="10">
    <location>
        <begin position="948"/>
        <end position="964"/>
    </location>
</feature>
<protein>
    <recommendedName>
        <fullName evidence="11">Potassium channel domain-containing protein</fullName>
    </recommendedName>
</protein>
<keyword evidence="4 10" id="KW-1133">Transmembrane helix</keyword>
<dbReference type="PANTHER" id="PTHR11003">
    <property type="entry name" value="POTASSIUM CHANNEL, SUBFAMILY K"/>
    <property type="match status" value="1"/>
</dbReference>
<feature type="compositionally biased region" description="Basic and acidic residues" evidence="9">
    <location>
        <begin position="40"/>
        <end position="52"/>
    </location>
</feature>
<evidence type="ECO:0000256" key="7">
    <source>
        <dbReference type="ARBA" id="ARBA00023303"/>
    </source>
</evidence>
<feature type="transmembrane region" description="Helical" evidence="10">
    <location>
        <begin position="970"/>
        <end position="992"/>
    </location>
</feature>
<evidence type="ECO:0000256" key="1">
    <source>
        <dbReference type="ARBA" id="ARBA00004141"/>
    </source>
</evidence>
<feature type="region of interest" description="Disordered" evidence="9">
    <location>
        <begin position="859"/>
        <end position="895"/>
    </location>
</feature>
<proteinExistence type="inferred from homology"/>
<evidence type="ECO:0000259" key="11">
    <source>
        <dbReference type="Pfam" id="PF07885"/>
    </source>
</evidence>
<feature type="transmembrane region" description="Helical" evidence="10">
    <location>
        <begin position="916"/>
        <end position="936"/>
    </location>
</feature>
<dbReference type="GO" id="GO:0022841">
    <property type="term" value="F:potassium ion leak channel activity"/>
    <property type="evidence" value="ECO:0007669"/>
    <property type="project" value="TreeGrafter"/>
</dbReference>
<feature type="compositionally biased region" description="Pro residues" evidence="9">
    <location>
        <begin position="879"/>
        <end position="888"/>
    </location>
</feature>
<feature type="compositionally biased region" description="Low complexity" evidence="9">
    <location>
        <begin position="525"/>
        <end position="537"/>
    </location>
</feature>
<feature type="compositionally biased region" description="Polar residues" evidence="9">
    <location>
        <begin position="363"/>
        <end position="372"/>
    </location>
</feature>